<evidence type="ECO:0000256" key="1">
    <source>
        <dbReference type="ARBA" id="ARBA00022481"/>
    </source>
</evidence>
<dbReference type="AlphaFoldDB" id="A0A0R2HER2"/>
<organism evidence="3 4">
    <name type="scientific">Kandleria vitulina DSM 20405</name>
    <dbReference type="NCBI Taxonomy" id="1410657"/>
    <lineage>
        <taxon>Bacteria</taxon>
        <taxon>Bacillati</taxon>
        <taxon>Bacillota</taxon>
        <taxon>Erysipelotrichia</taxon>
        <taxon>Erysipelotrichales</taxon>
        <taxon>Coprobacillaceae</taxon>
        <taxon>Kandleria</taxon>
    </lineage>
</organism>
<proteinExistence type="predicted"/>
<evidence type="ECO:0000313" key="3">
    <source>
        <dbReference type="EMBL" id="KRN51096.1"/>
    </source>
</evidence>
<dbReference type="Pfam" id="PF07963">
    <property type="entry name" value="N_methyl"/>
    <property type="match status" value="1"/>
</dbReference>
<dbReference type="RefSeq" id="WP_029070802.1">
    <property type="nucleotide sequence ID" value="NZ_JNKN01000004.1"/>
</dbReference>
<keyword evidence="1" id="KW-0488">Methylation</keyword>
<feature type="transmembrane region" description="Helical" evidence="2">
    <location>
        <begin position="12"/>
        <end position="31"/>
    </location>
</feature>
<dbReference type="InterPro" id="IPR045584">
    <property type="entry name" value="Pilin-like"/>
</dbReference>
<evidence type="ECO:0000256" key="2">
    <source>
        <dbReference type="SAM" id="Phobius"/>
    </source>
</evidence>
<dbReference type="GO" id="GO:0015627">
    <property type="term" value="C:type II protein secretion system complex"/>
    <property type="evidence" value="ECO:0007669"/>
    <property type="project" value="InterPro"/>
</dbReference>
<dbReference type="PATRIC" id="fig|1410657.5.peg.1214"/>
<protein>
    <recommendedName>
        <fullName evidence="5">ComG operon protein 3</fullName>
    </recommendedName>
</protein>
<sequence>MKRNMGFTLIELIFCLSIILVILLLVIPYVTSKNDIVKNKSCKAQIEVVNSQIILYEIEHEQLPTSISQLTSGSKPYLTEKQATCPNGKSIYISDGQAYVK</sequence>
<dbReference type="InterPro" id="IPR000983">
    <property type="entry name" value="Bac_GSPG_pilin"/>
</dbReference>
<dbReference type="PRINTS" id="PR00813">
    <property type="entry name" value="BCTERIALGSPG"/>
</dbReference>
<keyword evidence="2" id="KW-0812">Transmembrane</keyword>
<dbReference type="EMBL" id="JQBL01000003">
    <property type="protein sequence ID" value="KRN51096.1"/>
    <property type="molecule type" value="Genomic_DNA"/>
</dbReference>
<keyword evidence="4" id="KW-1185">Reference proteome</keyword>
<accession>A0A0R2HER2</accession>
<gene>
    <name evidence="3" type="ORF">IV49_GL001172</name>
</gene>
<evidence type="ECO:0000313" key="4">
    <source>
        <dbReference type="Proteomes" id="UP000051841"/>
    </source>
</evidence>
<dbReference type="Proteomes" id="UP000051841">
    <property type="component" value="Unassembled WGS sequence"/>
</dbReference>
<keyword evidence="2" id="KW-0472">Membrane</keyword>
<dbReference type="SUPFAM" id="SSF54523">
    <property type="entry name" value="Pili subunits"/>
    <property type="match status" value="1"/>
</dbReference>
<name>A0A0R2HER2_9FIRM</name>
<dbReference type="NCBIfam" id="TIGR02532">
    <property type="entry name" value="IV_pilin_GFxxxE"/>
    <property type="match status" value="1"/>
</dbReference>
<dbReference type="InterPro" id="IPR012902">
    <property type="entry name" value="N_methyl_site"/>
</dbReference>
<reference evidence="3 4" key="1">
    <citation type="journal article" date="2015" name="Genome Announc.">
        <title>Expanding the biotechnology potential of lactobacilli through comparative genomics of 213 strains and associated genera.</title>
        <authorList>
            <person name="Sun Z."/>
            <person name="Harris H.M."/>
            <person name="McCann A."/>
            <person name="Guo C."/>
            <person name="Argimon S."/>
            <person name="Zhang W."/>
            <person name="Yang X."/>
            <person name="Jeffery I.B."/>
            <person name="Cooney J.C."/>
            <person name="Kagawa T.F."/>
            <person name="Liu W."/>
            <person name="Song Y."/>
            <person name="Salvetti E."/>
            <person name="Wrobel A."/>
            <person name="Rasinkangas P."/>
            <person name="Parkhill J."/>
            <person name="Rea M.C."/>
            <person name="O'Sullivan O."/>
            <person name="Ritari J."/>
            <person name="Douillard F.P."/>
            <person name="Paul Ross R."/>
            <person name="Yang R."/>
            <person name="Briner A.E."/>
            <person name="Felis G.E."/>
            <person name="de Vos W.M."/>
            <person name="Barrangou R."/>
            <person name="Klaenhammer T.R."/>
            <person name="Caufield P.W."/>
            <person name="Cui Y."/>
            <person name="Zhang H."/>
            <person name="O'Toole P.W."/>
        </authorList>
    </citation>
    <scope>NUCLEOTIDE SEQUENCE [LARGE SCALE GENOMIC DNA]</scope>
    <source>
        <strain evidence="3 4">DSM 20405</strain>
    </source>
</reference>
<comment type="caution">
    <text evidence="3">The sequence shown here is derived from an EMBL/GenBank/DDBJ whole genome shotgun (WGS) entry which is preliminary data.</text>
</comment>
<keyword evidence="2" id="KW-1133">Transmembrane helix</keyword>
<dbReference type="GO" id="GO:0015628">
    <property type="term" value="P:protein secretion by the type II secretion system"/>
    <property type="evidence" value="ECO:0007669"/>
    <property type="project" value="InterPro"/>
</dbReference>
<evidence type="ECO:0008006" key="5">
    <source>
        <dbReference type="Google" id="ProtNLM"/>
    </source>
</evidence>